<dbReference type="InterPro" id="IPR033134">
    <property type="entry name" value="Asp/Glu_racemase_AS_2"/>
</dbReference>
<evidence type="ECO:0000256" key="1">
    <source>
        <dbReference type="ARBA" id="ARBA00001602"/>
    </source>
</evidence>
<dbReference type="EC" id="5.1.1.3" evidence="2"/>
<dbReference type="GO" id="GO:0008881">
    <property type="term" value="F:glutamate racemase activity"/>
    <property type="evidence" value="ECO:0007669"/>
    <property type="project" value="UniProtKB-EC"/>
</dbReference>
<evidence type="ECO:0000256" key="3">
    <source>
        <dbReference type="ARBA" id="ARBA00022960"/>
    </source>
</evidence>
<dbReference type="PANTHER" id="PTHR21198:SF2">
    <property type="entry name" value="GLUTAMATE RACEMASE"/>
    <property type="match status" value="1"/>
</dbReference>
<evidence type="ECO:0000313" key="7">
    <source>
        <dbReference type="EMBL" id="KKM16859.1"/>
    </source>
</evidence>
<keyword evidence="3" id="KW-0133">Cell shape</keyword>
<dbReference type="InterPro" id="IPR018187">
    <property type="entry name" value="Asp/Glu_racemase_AS_1"/>
</dbReference>
<organism evidence="7">
    <name type="scientific">marine sediment metagenome</name>
    <dbReference type="NCBI Taxonomy" id="412755"/>
    <lineage>
        <taxon>unclassified sequences</taxon>
        <taxon>metagenomes</taxon>
        <taxon>ecological metagenomes</taxon>
    </lineage>
</organism>
<dbReference type="Gene3D" id="3.40.50.1860">
    <property type="match status" value="2"/>
</dbReference>
<keyword evidence="4" id="KW-0573">Peptidoglycan synthesis</keyword>
<evidence type="ECO:0000256" key="2">
    <source>
        <dbReference type="ARBA" id="ARBA00013090"/>
    </source>
</evidence>
<dbReference type="GO" id="GO:0008360">
    <property type="term" value="P:regulation of cell shape"/>
    <property type="evidence" value="ECO:0007669"/>
    <property type="project" value="UniProtKB-KW"/>
</dbReference>
<comment type="caution">
    <text evidence="7">The sequence shown here is derived from an EMBL/GenBank/DDBJ whole genome shotgun (WGS) entry which is preliminary data.</text>
</comment>
<dbReference type="EMBL" id="LAZR01014584">
    <property type="protein sequence ID" value="KKM16859.1"/>
    <property type="molecule type" value="Genomic_DNA"/>
</dbReference>
<dbReference type="InterPro" id="IPR004391">
    <property type="entry name" value="Glu_race"/>
</dbReference>
<comment type="catalytic activity">
    <reaction evidence="1">
        <text>L-glutamate = D-glutamate</text>
        <dbReference type="Rhea" id="RHEA:12813"/>
        <dbReference type="ChEBI" id="CHEBI:29985"/>
        <dbReference type="ChEBI" id="CHEBI:29986"/>
        <dbReference type="EC" id="5.1.1.3"/>
    </reaction>
</comment>
<evidence type="ECO:0000256" key="5">
    <source>
        <dbReference type="ARBA" id="ARBA00023235"/>
    </source>
</evidence>
<dbReference type="GO" id="GO:0071555">
    <property type="term" value="P:cell wall organization"/>
    <property type="evidence" value="ECO:0007669"/>
    <property type="project" value="UniProtKB-KW"/>
</dbReference>
<sequence>MGNDSSVVSGVSGPIGVFDSGIGGLTVLSELMNLMPAEDIIYLGDTARVPYGVRSPDTVRRYTAEGAAFLCSKGVKLLVVACNTMSAVGLDVAADHCEVPVVGVIGPGARAAASATKAGRVGVIGTEATIFSQAYVEAIKKVDKSIKVFGNACPLFVPLCEEGWTEGTVPRLAARKYLEAQKAEGIDVLVLGCTHYPLLKPVLAEVMGRGISIIDSASETAREVRKVLRERGMAREQGSGDASFFVTDSPEKFRDLGERFLHSQHKKIGNIEKIELKEVT</sequence>
<evidence type="ECO:0000256" key="4">
    <source>
        <dbReference type="ARBA" id="ARBA00022984"/>
    </source>
</evidence>
<dbReference type="GO" id="GO:0009252">
    <property type="term" value="P:peptidoglycan biosynthetic process"/>
    <property type="evidence" value="ECO:0007669"/>
    <property type="project" value="UniProtKB-KW"/>
</dbReference>
<dbReference type="NCBIfam" id="TIGR00067">
    <property type="entry name" value="glut_race"/>
    <property type="match status" value="1"/>
</dbReference>
<dbReference type="HAMAP" id="MF_00258">
    <property type="entry name" value="Glu_racemase"/>
    <property type="match status" value="1"/>
</dbReference>
<dbReference type="AlphaFoldDB" id="A0A0F9IAV9"/>
<dbReference type="Pfam" id="PF01177">
    <property type="entry name" value="Asp_Glu_race"/>
    <property type="match status" value="1"/>
</dbReference>
<dbReference type="SUPFAM" id="SSF53681">
    <property type="entry name" value="Aspartate/glutamate racemase"/>
    <property type="match status" value="2"/>
</dbReference>
<accession>A0A0F9IAV9</accession>
<evidence type="ECO:0000256" key="6">
    <source>
        <dbReference type="ARBA" id="ARBA00023316"/>
    </source>
</evidence>
<dbReference type="InterPro" id="IPR015942">
    <property type="entry name" value="Asp/Glu/hydantoin_racemase"/>
</dbReference>
<name>A0A0F9IAV9_9ZZZZ</name>
<reference evidence="7" key="1">
    <citation type="journal article" date="2015" name="Nature">
        <title>Complex archaea that bridge the gap between prokaryotes and eukaryotes.</title>
        <authorList>
            <person name="Spang A."/>
            <person name="Saw J.H."/>
            <person name="Jorgensen S.L."/>
            <person name="Zaremba-Niedzwiedzka K."/>
            <person name="Martijn J."/>
            <person name="Lind A.E."/>
            <person name="van Eijk R."/>
            <person name="Schleper C."/>
            <person name="Guy L."/>
            <person name="Ettema T.J."/>
        </authorList>
    </citation>
    <scope>NUCLEOTIDE SEQUENCE</scope>
</reference>
<keyword evidence="5" id="KW-0413">Isomerase</keyword>
<dbReference type="PROSITE" id="PS00924">
    <property type="entry name" value="ASP_GLU_RACEMASE_2"/>
    <property type="match status" value="1"/>
</dbReference>
<gene>
    <name evidence="7" type="ORF">LCGC14_1681590</name>
</gene>
<protein>
    <recommendedName>
        <fullName evidence="2">glutamate racemase</fullName>
        <ecNumber evidence="2">5.1.1.3</ecNumber>
    </recommendedName>
</protein>
<dbReference type="PANTHER" id="PTHR21198">
    <property type="entry name" value="GLUTAMATE RACEMASE"/>
    <property type="match status" value="1"/>
</dbReference>
<keyword evidence="6" id="KW-0961">Cell wall biogenesis/degradation</keyword>
<dbReference type="InterPro" id="IPR001920">
    <property type="entry name" value="Asp/Glu_race"/>
</dbReference>
<proteinExistence type="inferred from homology"/>
<dbReference type="FunFam" id="3.40.50.1860:FF:000001">
    <property type="entry name" value="Glutamate racemase"/>
    <property type="match status" value="1"/>
</dbReference>
<dbReference type="PROSITE" id="PS00923">
    <property type="entry name" value="ASP_GLU_RACEMASE_1"/>
    <property type="match status" value="1"/>
</dbReference>